<dbReference type="InterPro" id="IPR006943">
    <property type="entry name" value="DUF641_pln"/>
</dbReference>
<feature type="domain" description="GIL1/IRKI C-terminal" evidence="2">
    <location>
        <begin position="391"/>
        <end position="446"/>
    </location>
</feature>
<evidence type="ECO:0000259" key="1">
    <source>
        <dbReference type="Pfam" id="PF04859"/>
    </source>
</evidence>
<organism evidence="3 4">
    <name type="scientific">Papaver atlanticum</name>
    <dbReference type="NCBI Taxonomy" id="357466"/>
    <lineage>
        <taxon>Eukaryota</taxon>
        <taxon>Viridiplantae</taxon>
        <taxon>Streptophyta</taxon>
        <taxon>Embryophyta</taxon>
        <taxon>Tracheophyta</taxon>
        <taxon>Spermatophyta</taxon>
        <taxon>Magnoliopsida</taxon>
        <taxon>Ranunculales</taxon>
        <taxon>Papaveraceae</taxon>
        <taxon>Papaveroideae</taxon>
        <taxon>Papaver</taxon>
    </lineage>
</organism>
<comment type="caution">
    <text evidence="3">The sequence shown here is derived from an EMBL/GenBank/DDBJ whole genome shotgun (WGS) entry which is preliminary data.</text>
</comment>
<dbReference type="Proteomes" id="UP001202328">
    <property type="component" value="Unassembled WGS sequence"/>
</dbReference>
<evidence type="ECO:0000313" key="4">
    <source>
        <dbReference type="Proteomes" id="UP001202328"/>
    </source>
</evidence>
<sequence>MDSVKTSSSSKPSSNNISDIVYRFAKVCRLRSVGVFPNENPNPNHHHYNNTANTNNISSSCISKKKNGSTEVNSDSTESTECSDLKIHPQETLIETHEAVAAIAILKLFDTISALKLAYIQLQEAHIPYDTDKIQVADDLIVSELKTLSDIKRSFKHISKPKSGRSGPISYQELRDQELRSEKMQSEVLSKDSEILKLKQEVKELDMKNQELGLMIRQRTLDGKKSLPKSFAHAFKSTTKSVHDFAKPLISLMKASGWDLDLAVNSIQDSVEYSKRSHKKYAFEAYLSRRMFHGFSSLTPPSLDDILRFKDSFDALVEYPNSEFAKFCRSKYLLVVHPRMESTFFGNLDQRAFVLSGGHPRTPLYQAFVKMAKSIWVLQAMADSDDSKAEIFGVQRGAEFSEVYMEDVVEEEDDTLETNPKSRFKVGIVVMPGFKLGQTVIKSRVYLTS</sequence>
<dbReference type="InterPro" id="IPR056813">
    <property type="entry name" value="GIL1_IRKI_C"/>
</dbReference>
<accession>A0AAD4XF98</accession>
<evidence type="ECO:0008006" key="5">
    <source>
        <dbReference type="Google" id="ProtNLM"/>
    </source>
</evidence>
<protein>
    <recommendedName>
        <fullName evidence="5">DUF641 domain-containing protein</fullName>
    </recommendedName>
</protein>
<evidence type="ECO:0000259" key="2">
    <source>
        <dbReference type="Pfam" id="PF24994"/>
    </source>
</evidence>
<gene>
    <name evidence="3" type="ORF">MKW98_010257</name>
</gene>
<proteinExistence type="predicted"/>
<dbReference type="GO" id="GO:0009639">
    <property type="term" value="P:response to red or far red light"/>
    <property type="evidence" value="ECO:0007669"/>
    <property type="project" value="InterPro"/>
</dbReference>
<dbReference type="Pfam" id="PF04859">
    <property type="entry name" value="DUF641"/>
    <property type="match status" value="1"/>
</dbReference>
<dbReference type="Pfam" id="PF24994">
    <property type="entry name" value="GIL1_IRKI_C"/>
    <property type="match status" value="1"/>
</dbReference>
<name>A0AAD4XF98_9MAGN</name>
<dbReference type="InterPro" id="IPR040225">
    <property type="entry name" value="GIL1-like"/>
</dbReference>
<dbReference type="GO" id="GO:0009959">
    <property type="term" value="P:negative gravitropism"/>
    <property type="evidence" value="ECO:0007669"/>
    <property type="project" value="InterPro"/>
</dbReference>
<dbReference type="PANTHER" id="PTHR31161">
    <property type="entry name" value="PROTEIN GRAVITROPIC IN THE LIGHT 1"/>
    <property type="match status" value="1"/>
</dbReference>
<evidence type="ECO:0000313" key="3">
    <source>
        <dbReference type="EMBL" id="KAI3911370.1"/>
    </source>
</evidence>
<dbReference type="AlphaFoldDB" id="A0AAD4XF98"/>
<dbReference type="EMBL" id="JAJJMB010010045">
    <property type="protein sequence ID" value="KAI3911370.1"/>
    <property type="molecule type" value="Genomic_DNA"/>
</dbReference>
<keyword evidence="4" id="KW-1185">Reference proteome</keyword>
<feature type="domain" description="DUF641" evidence="1">
    <location>
        <begin position="102"/>
        <end position="212"/>
    </location>
</feature>
<reference evidence="3" key="1">
    <citation type="submission" date="2022-04" db="EMBL/GenBank/DDBJ databases">
        <title>A functionally conserved STORR gene fusion in Papaver species that diverged 16.8 million years ago.</title>
        <authorList>
            <person name="Catania T."/>
        </authorList>
    </citation>
    <scope>NUCLEOTIDE SEQUENCE</scope>
    <source>
        <strain evidence="3">S-188037</strain>
    </source>
</reference>